<keyword evidence="3" id="KW-1185">Reference proteome</keyword>
<dbReference type="AlphaFoldDB" id="A0A5J4NAP1"/>
<proteinExistence type="predicted"/>
<comment type="caution">
    <text evidence="2">The sequence shown here is derived from an EMBL/GenBank/DDBJ whole genome shotgun (WGS) entry which is preliminary data.</text>
</comment>
<dbReference type="SUPFAM" id="SSF56672">
    <property type="entry name" value="DNA/RNA polymerases"/>
    <property type="match status" value="1"/>
</dbReference>
<dbReference type="PROSITE" id="PS50878">
    <property type="entry name" value="RT_POL"/>
    <property type="match status" value="1"/>
</dbReference>
<gene>
    <name evidence="2" type="ORF">DEA37_0010944</name>
</gene>
<organism evidence="2 3">
    <name type="scientific">Paragonimus westermani</name>
    <dbReference type="NCBI Taxonomy" id="34504"/>
    <lineage>
        <taxon>Eukaryota</taxon>
        <taxon>Metazoa</taxon>
        <taxon>Spiralia</taxon>
        <taxon>Lophotrochozoa</taxon>
        <taxon>Platyhelminthes</taxon>
        <taxon>Trematoda</taxon>
        <taxon>Digenea</taxon>
        <taxon>Plagiorchiida</taxon>
        <taxon>Troglotremata</taxon>
        <taxon>Troglotrematidae</taxon>
        <taxon>Paragonimus</taxon>
    </lineage>
</organism>
<dbReference type="InterPro" id="IPR043502">
    <property type="entry name" value="DNA/RNA_pol_sf"/>
</dbReference>
<feature type="domain" description="Reverse transcriptase" evidence="1">
    <location>
        <begin position="308"/>
        <end position="565"/>
    </location>
</feature>
<dbReference type="PANTHER" id="PTHR47027">
    <property type="entry name" value="REVERSE TRANSCRIPTASE DOMAIN-CONTAINING PROTEIN"/>
    <property type="match status" value="1"/>
</dbReference>
<dbReference type="EMBL" id="QNGE01005028">
    <property type="protein sequence ID" value="KAA3672338.1"/>
    <property type="molecule type" value="Genomic_DNA"/>
</dbReference>
<dbReference type="InterPro" id="IPR000477">
    <property type="entry name" value="RT_dom"/>
</dbReference>
<dbReference type="Proteomes" id="UP000324629">
    <property type="component" value="Unassembled WGS sequence"/>
</dbReference>
<sequence>MRMLLLEDDNELLAHSEEELRRMMTASKFGLNINTGKPFSFVHSSLGGGAASARAPEICIKEDAADHGLIPDAFLSDLIKAFNWVLNGSRLQKMETYDNAGDINEKSFPFGAPCDLPYLAPIPAGVLHGFFFDRLPERTSSHFPFYAFGWGILNSHDAETSQADLDVVNNQWSGLFPSTAQAALASTLSSLELEVCCVSDTRVYDSSTVINLSSPLDSCRSKRFCFRVSGEAEAESHGRAAVGIALSSPAEQCLLDWIPVNGRFCAVRLKRRCVFIIPAYTPTDSCPDATNDAFYDALVDLLRQSKHSDIIILAGDFNAQLGRLSSDEKRLGGARSLRDNHRGISLVSFAYKLLTILSLRRITEPRESEIREEQAGFRSGRGFVDQIFTLRRILEHRYSYRQPTVVVFLDLRAAFDSVARNVLWSCLLRKRVPEKYVNLLRSLFANPASWVRVYGQLPRAFIPFNCVRQGCPISPYLFTFFMDDIVEEALRESSGLGVELLPGVRLTDLKYADGIDLLSPSAEDMRTMLNKVIRLRLDGFTCNIADEISARIAKAQVAFAKPRRP</sequence>
<dbReference type="Pfam" id="PF00078">
    <property type="entry name" value="RVT_1"/>
    <property type="match status" value="1"/>
</dbReference>
<dbReference type="PANTHER" id="PTHR47027:SF20">
    <property type="entry name" value="REVERSE TRANSCRIPTASE-LIKE PROTEIN WITH RNA-DIRECTED DNA POLYMERASE DOMAIN"/>
    <property type="match status" value="1"/>
</dbReference>
<protein>
    <recommendedName>
        <fullName evidence="1">Reverse transcriptase domain-containing protein</fullName>
    </recommendedName>
</protein>
<dbReference type="Gene3D" id="3.60.10.10">
    <property type="entry name" value="Endonuclease/exonuclease/phosphatase"/>
    <property type="match status" value="1"/>
</dbReference>
<evidence type="ECO:0000313" key="3">
    <source>
        <dbReference type="Proteomes" id="UP000324629"/>
    </source>
</evidence>
<dbReference type="SUPFAM" id="SSF56219">
    <property type="entry name" value="DNase I-like"/>
    <property type="match status" value="1"/>
</dbReference>
<reference evidence="2 3" key="1">
    <citation type="journal article" date="2019" name="Gigascience">
        <title>Whole-genome sequence of the oriental lung fluke Paragonimus westermani.</title>
        <authorList>
            <person name="Oey H."/>
            <person name="Zakrzewski M."/>
            <person name="Narain K."/>
            <person name="Devi K.R."/>
            <person name="Agatsuma T."/>
            <person name="Nawaratna S."/>
            <person name="Gobert G.N."/>
            <person name="Jones M.K."/>
            <person name="Ragan M.A."/>
            <person name="McManus D.P."/>
            <person name="Krause L."/>
        </authorList>
    </citation>
    <scope>NUCLEOTIDE SEQUENCE [LARGE SCALE GENOMIC DNA]</scope>
    <source>
        <strain evidence="2 3">IND2009</strain>
    </source>
</reference>
<evidence type="ECO:0000259" key="1">
    <source>
        <dbReference type="PROSITE" id="PS50878"/>
    </source>
</evidence>
<evidence type="ECO:0000313" key="2">
    <source>
        <dbReference type="EMBL" id="KAA3672338.1"/>
    </source>
</evidence>
<name>A0A5J4NAP1_9TREM</name>
<dbReference type="InterPro" id="IPR036691">
    <property type="entry name" value="Endo/exonu/phosph_ase_sf"/>
</dbReference>
<accession>A0A5J4NAP1</accession>
<dbReference type="CDD" id="cd01650">
    <property type="entry name" value="RT_nLTR_like"/>
    <property type="match status" value="1"/>
</dbReference>